<dbReference type="SUPFAM" id="SSF54913">
    <property type="entry name" value="GlnB-like"/>
    <property type="match status" value="1"/>
</dbReference>
<dbReference type="Proteomes" id="UP001204445">
    <property type="component" value="Unassembled WGS sequence"/>
</dbReference>
<reference evidence="1" key="1">
    <citation type="submission" date="2022-08" db="EMBL/GenBank/DDBJ databases">
        <title>Genomic Encyclopedia of Type Strains, Phase III (KMG-III): the genomes of soil and plant-associated and newly described type strains.</title>
        <authorList>
            <person name="Whitman W."/>
        </authorList>
    </citation>
    <scope>NUCLEOTIDE SEQUENCE</scope>
    <source>
        <strain evidence="1">HMT 1</strain>
    </source>
</reference>
<dbReference type="Pfam" id="PF00543">
    <property type="entry name" value="P-II"/>
    <property type="match status" value="1"/>
</dbReference>
<dbReference type="EMBL" id="JANUCT010000010">
    <property type="protein sequence ID" value="MCS3903679.1"/>
    <property type="molecule type" value="Genomic_DNA"/>
</dbReference>
<dbReference type="InterPro" id="IPR011322">
    <property type="entry name" value="N-reg_PII-like_a/b"/>
</dbReference>
<accession>A0AAE3HJU2</accession>
<dbReference type="Gene3D" id="3.30.70.120">
    <property type="match status" value="1"/>
</dbReference>
<dbReference type="RefSeq" id="WP_259055617.1">
    <property type="nucleotide sequence ID" value="NZ_JANUCT010000010.1"/>
</dbReference>
<dbReference type="AlphaFoldDB" id="A0AAE3HJU2"/>
<name>A0AAE3HJU2_9GAMM</name>
<dbReference type="GO" id="GO:0006808">
    <property type="term" value="P:regulation of nitrogen utilization"/>
    <property type="evidence" value="ECO:0007669"/>
    <property type="project" value="InterPro"/>
</dbReference>
<sequence>MYSVKRLEIVIDRSYLNRLLKELENCGIEGYTVLDQVRGKGERGLRESDALADIFTNAYILVACSEETAEKAVAAIRPLLKMSGGMCLLSDAQWVRH</sequence>
<dbReference type="InterPro" id="IPR002187">
    <property type="entry name" value="N-reg_PII"/>
</dbReference>
<comment type="caution">
    <text evidence="1">The sequence shown here is derived from an EMBL/GenBank/DDBJ whole genome shotgun (WGS) entry which is preliminary data.</text>
</comment>
<evidence type="ECO:0000313" key="1">
    <source>
        <dbReference type="EMBL" id="MCS3903679.1"/>
    </source>
</evidence>
<dbReference type="GO" id="GO:0030234">
    <property type="term" value="F:enzyme regulator activity"/>
    <property type="evidence" value="ECO:0007669"/>
    <property type="project" value="InterPro"/>
</dbReference>
<evidence type="ECO:0000313" key="2">
    <source>
        <dbReference type="Proteomes" id="UP001204445"/>
    </source>
</evidence>
<protein>
    <submittedName>
        <fullName evidence="1">Nitrogen regulatory protein PII</fullName>
    </submittedName>
</protein>
<dbReference type="InterPro" id="IPR015867">
    <property type="entry name" value="N-reg_PII/ATP_PRibTrfase_C"/>
</dbReference>
<gene>
    <name evidence="1" type="ORF">J2T55_001708</name>
</gene>
<proteinExistence type="predicted"/>
<keyword evidence="2" id="KW-1185">Reference proteome</keyword>
<organism evidence="1 2">
    <name type="scientific">Methylohalomonas lacus</name>
    <dbReference type="NCBI Taxonomy" id="398773"/>
    <lineage>
        <taxon>Bacteria</taxon>
        <taxon>Pseudomonadati</taxon>
        <taxon>Pseudomonadota</taxon>
        <taxon>Gammaproteobacteria</taxon>
        <taxon>Methylohalomonadales</taxon>
        <taxon>Methylohalomonadaceae</taxon>
        <taxon>Methylohalomonas</taxon>
    </lineage>
</organism>